<reference evidence="2 3" key="1">
    <citation type="submission" date="2018-10" db="EMBL/GenBank/DDBJ databases">
        <title>Thermophilic Lithotrophy and Phototrophy in an Intertidal, Iron-rich, Geothermal Spring.</title>
        <authorList>
            <person name="Ward L.M."/>
            <person name="Idei A."/>
            <person name="Nakagawa M."/>
            <person name="Ueno Y."/>
            <person name="Fischer W."/>
            <person name="Mcglynn S.E."/>
        </authorList>
    </citation>
    <scope>NUCLEOTIDE SEQUENCE [LARGE SCALE GENOMIC DNA]</scope>
    <source>
        <strain evidence="2">J137</strain>
    </source>
</reference>
<accession>A0A3M0YYD4</accession>
<feature type="transmembrane region" description="Helical" evidence="1">
    <location>
        <begin position="113"/>
        <end position="132"/>
    </location>
</feature>
<organism evidence="2 3">
    <name type="scientific">Candidatus Dojkabacteria bacterium</name>
    <dbReference type="NCBI Taxonomy" id="2099670"/>
    <lineage>
        <taxon>Bacteria</taxon>
        <taxon>Candidatus Dojkabacteria</taxon>
    </lineage>
</organism>
<feature type="transmembrane region" description="Helical" evidence="1">
    <location>
        <begin position="36"/>
        <end position="57"/>
    </location>
</feature>
<keyword evidence="1" id="KW-0812">Transmembrane</keyword>
<keyword evidence="1" id="KW-1133">Transmembrane helix</keyword>
<gene>
    <name evidence="2" type="ORF">D6810_02965</name>
</gene>
<keyword evidence="1" id="KW-0472">Membrane</keyword>
<name>A0A3M0YYD4_9BACT</name>
<evidence type="ECO:0000313" key="3">
    <source>
        <dbReference type="Proteomes" id="UP000269410"/>
    </source>
</evidence>
<evidence type="ECO:0000256" key="1">
    <source>
        <dbReference type="SAM" id="Phobius"/>
    </source>
</evidence>
<proteinExistence type="predicted"/>
<dbReference type="EMBL" id="RFKV01000097">
    <property type="protein sequence ID" value="RMD76783.1"/>
    <property type="molecule type" value="Genomic_DNA"/>
</dbReference>
<sequence>MRKFFIVILNMLIFFFLADVLNPTLVVKRVLGYESVLNSVIVGVLYGVFMMLVPNLVKFFKLSLNNGSFYLFSILMAFLFFFLVKYFLGMVLIKGGVINILPGLSILVPDETFAIVFVSLISALMSVGVFKLSQSR</sequence>
<protein>
    <submittedName>
        <fullName evidence="2">Uncharacterized protein</fullName>
    </submittedName>
</protein>
<evidence type="ECO:0000313" key="2">
    <source>
        <dbReference type="EMBL" id="RMD76783.1"/>
    </source>
</evidence>
<comment type="caution">
    <text evidence="2">The sequence shown here is derived from an EMBL/GenBank/DDBJ whole genome shotgun (WGS) entry which is preliminary data.</text>
</comment>
<feature type="transmembrane region" description="Helical" evidence="1">
    <location>
        <begin position="69"/>
        <end position="93"/>
    </location>
</feature>
<dbReference type="AlphaFoldDB" id="A0A3M0YYD4"/>
<dbReference type="Proteomes" id="UP000269410">
    <property type="component" value="Unassembled WGS sequence"/>
</dbReference>